<evidence type="ECO:0000259" key="4">
    <source>
        <dbReference type="Pfam" id="PF13458"/>
    </source>
</evidence>
<dbReference type="GeneID" id="99659830"/>
<dbReference type="InterPro" id="IPR028082">
    <property type="entry name" value="Peripla_BP_I"/>
</dbReference>
<dbReference type="Pfam" id="PF13458">
    <property type="entry name" value="Peripla_BP_6"/>
    <property type="match status" value="1"/>
</dbReference>
<dbReference type="AlphaFoldDB" id="A0A228IUK9"/>
<protein>
    <submittedName>
        <fullName evidence="5">Branched-chain amino acid ABC transporter substrate-binding protein</fullName>
    </submittedName>
</protein>
<dbReference type="RefSeq" id="WP_043189896.1">
    <property type="nucleotide sequence ID" value="NZ_CP184468.1"/>
</dbReference>
<evidence type="ECO:0000256" key="3">
    <source>
        <dbReference type="SAM" id="SignalP"/>
    </source>
</evidence>
<comment type="similarity">
    <text evidence="1">Belongs to the leucine-binding protein family.</text>
</comment>
<organism evidence="5 6">
    <name type="scientific">Burkholderia aenigmatica</name>
    <dbReference type="NCBI Taxonomy" id="2015348"/>
    <lineage>
        <taxon>Bacteria</taxon>
        <taxon>Pseudomonadati</taxon>
        <taxon>Pseudomonadota</taxon>
        <taxon>Betaproteobacteria</taxon>
        <taxon>Burkholderiales</taxon>
        <taxon>Burkholderiaceae</taxon>
        <taxon>Burkholderia</taxon>
        <taxon>Burkholderia cepacia complex</taxon>
    </lineage>
</organism>
<dbReference type="InterPro" id="IPR051010">
    <property type="entry name" value="BCAA_transport"/>
</dbReference>
<proteinExistence type="inferred from homology"/>
<feature type="signal peptide" evidence="3">
    <location>
        <begin position="1"/>
        <end position="30"/>
    </location>
</feature>
<dbReference type="OrthoDB" id="5290698at2"/>
<dbReference type="EMBL" id="NKFA01000006">
    <property type="protein sequence ID" value="OXI46018.1"/>
    <property type="molecule type" value="Genomic_DNA"/>
</dbReference>
<dbReference type="PANTHER" id="PTHR30483">
    <property type="entry name" value="LEUCINE-SPECIFIC-BINDING PROTEIN"/>
    <property type="match status" value="1"/>
</dbReference>
<feature type="domain" description="Leucine-binding protein" evidence="4">
    <location>
        <begin position="32"/>
        <end position="382"/>
    </location>
</feature>
<evidence type="ECO:0000313" key="5">
    <source>
        <dbReference type="EMBL" id="OXI46018.1"/>
    </source>
</evidence>
<comment type="caution">
    <text evidence="5">The sequence shown here is derived from an EMBL/GenBank/DDBJ whole genome shotgun (WGS) entry which is preliminary data.</text>
</comment>
<reference evidence="6" key="1">
    <citation type="submission" date="2017-06" db="EMBL/GenBank/DDBJ databases">
        <authorList>
            <person name="LiPuma J."/>
            <person name="Spilker T."/>
        </authorList>
    </citation>
    <scope>NUCLEOTIDE SEQUENCE [LARGE SCALE GENOMIC DNA]</scope>
    <source>
        <strain evidence="6">AU17325</strain>
    </source>
</reference>
<evidence type="ECO:0000256" key="2">
    <source>
        <dbReference type="ARBA" id="ARBA00022729"/>
    </source>
</evidence>
<reference evidence="5 6" key="2">
    <citation type="submission" date="2017-08" db="EMBL/GenBank/DDBJ databases">
        <title>WGS of novel Burkholderia cepaca complex species.</title>
        <authorList>
            <person name="Lipuma J."/>
            <person name="Spilker T."/>
        </authorList>
    </citation>
    <scope>NUCLEOTIDE SEQUENCE [LARGE SCALE GENOMIC DNA]</scope>
    <source>
        <strain evidence="5 6">AU17325</strain>
    </source>
</reference>
<dbReference type="Proteomes" id="UP000214600">
    <property type="component" value="Unassembled WGS sequence"/>
</dbReference>
<name>A0A228IUK9_9BURK</name>
<dbReference type="Gene3D" id="3.40.50.2300">
    <property type="match status" value="2"/>
</dbReference>
<dbReference type="InterPro" id="IPR028081">
    <property type="entry name" value="Leu-bd"/>
</dbReference>
<evidence type="ECO:0000256" key="1">
    <source>
        <dbReference type="ARBA" id="ARBA00010062"/>
    </source>
</evidence>
<keyword evidence="2 3" id="KW-0732">Signal</keyword>
<dbReference type="SUPFAM" id="SSF53822">
    <property type="entry name" value="Periplasmic binding protein-like I"/>
    <property type="match status" value="1"/>
</dbReference>
<gene>
    <name evidence="5" type="ORF">CFB84_14395</name>
</gene>
<dbReference type="CDD" id="cd06333">
    <property type="entry name" value="PBP1_ABC_RPA1789-like"/>
    <property type="match status" value="1"/>
</dbReference>
<evidence type="ECO:0000313" key="6">
    <source>
        <dbReference type="Proteomes" id="UP000214600"/>
    </source>
</evidence>
<feature type="chain" id="PRO_5011251538" evidence="3">
    <location>
        <begin position="31"/>
        <end position="391"/>
    </location>
</feature>
<sequence length="391" mass="41117">MTRPALPPLPALLRRAAGVALALACVAAQADLKVGVDLSSTGPAAAIGITSKNAILMWPKTIAGQPVQVTVLDDASDPGTAVRNIRKLVDEDHVDVVVGPNITPAALAALDAVATGQTPMITLVGSGAIVEPQEGARTWAFKMAQSDSAMADVMTRYMANHGVKTVGFIGFADSYGDSWLNEFTRFADLRKIRVIATERFNRTDASVTGQALKLIAAKPDAILIAGSGTPAVLPQRTLIERGYKGPIYQTHGIATPEFIKLGGKDVDGTLFPTQPVVVARTLPADHPARKAALAFVDAYEAKYGAGTVTQFAGDAAGVYPRLADAVGRALKAAQPGTPAFRAALRRELERAHELVVPNGVVNTSDKDHVGLDQRASVMGIVKQGRFVYLSQ</sequence>
<accession>A0A228IUK9</accession>
<dbReference type="PANTHER" id="PTHR30483:SF38">
    <property type="entry name" value="BLR7848 PROTEIN"/>
    <property type="match status" value="1"/>
</dbReference>